<dbReference type="Proteomes" id="UP000576792">
    <property type="component" value="Unassembled WGS sequence"/>
</dbReference>
<evidence type="ECO:0000313" key="5">
    <source>
        <dbReference type="Proteomes" id="UP000576792"/>
    </source>
</evidence>
<reference evidence="4 5" key="1">
    <citation type="submission" date="2020-03" db="EMBL/GenBank/DDBJ databases">
        <title>Sequencing the genomes of 1000 actinobacteria strains.</title>
        <authorList>
            <person name="Klenk H.-P."/>
        </authorList>
    </citation>
    <scope>NUCLEOTIDE SEQUENCE [LARGE SCALE GENOMIC DNA]</scope>
    <source>
        <strain evidence="4 5">DSM 18964</strain>
    </source>
</reference>
<dbReference type="PANTHER" id="PTHR12526:SF629">
    <property type="entry name" value="TEICHURONIC ACID BIOSYNTHESIS GLYCOSYLTRANSFERASE TUAH-RELATED"/>
    <property type="match status" value="1"/>
</dbReference>
<keyword evidence="2 4" id="KW-0808">Transferase</keyword>
<evidence type="ECO:0000313" key="4">
    <source>
        <dbReference type="EMBL" id="NJC56419.1"/>
    </source>
</evidence>
<dbReference type="AlphaFoldDB" id="A0A846RRN1"/>
<dbReference type="RefSeq" id="WP_167950298.1">
    <property type="nucleotide sequence ID" value="NZ_BAAAPQ010000026.1"/>
</dbReference>
<evidence type="ECO:0000256" key="2">
    <source>
        <dbReference type="ARBA" id="ARBA00022679"/>
    </source>
</evidence>
<dbReference type="PANTHER" id="PTHR12526">
    <property type="entry name" value="GLYCOSYLTRANSFERASE"/>
    <property type="match status" value="1"/>
</dbReference>
<dbReference type="SUPFAM" id="SSF53756">
    <property type="entry name" value="UDP-Glycosyltransferase/glycogen phosphorylase"/>
    <property type="match status" value="1"/>
</dbReference>
<organism evidence="4 5">
    <name type="scientific">Brevibacterium marinum</name>
    <dbReference type="NCBI Taxonomy" id="418643"/>
    <lineage>
        <taxon>Bacteria</taxon>
        <taxon>Bacillati</taxon>
        <taxon>Actinomycetota</taxon>
        <taxon>Actinomycetes</taxon>
        <taxon>Micrococcales</taxon>
        <taxon>Brevibacteriaceae</taxon>
        <taxon>Brevibacterium</taxon>
    </lineage>
</organism>
<accession>A0A846RRN1</accession>
<sequence>MTTVALERSSVFARQDNRQVEILTLSAELKDQDRERELRAEGRIDRRVHLRNIWKDLTSWSDRKLRRMIGTSDVDPAAADDVLARTGSEWTEIRTDSDENDLQVDRYHDNGALVLSDRLDMNKRGKRGGRRISLFDRRQNIIAQWPTARALYQAWLDVVIGTKPSYLISDSSFAGGLVFDYRRDNVVLCQVVHNHFLSNPNGSNFGELTTGKIQYMKQLDSFDIVTTLTDQQRHDMDEAALSSGRLRTVSNLTEDLKGDPTTPRVREHGAMVARLVSQKRVEHAVGAVSKVSAHAPNVTLDIYGEGEDRQELTHLIDSLGVTDSVRLHGHTPGAKSSFHTSAFSLLTSRSEGQGLVVLESMSAGCIPICYAVDYGPADIIEDGVNGFVVPPGDVDALAQAILRFLSMPEDEVQNMRRAAIARAADFYEAPIIQRWGEVLAEQSFDPIVRLDQLRAEVSEVASTGESIDLVVDLKDLEGYEPDIVFVSWKSRAGNFYGRIPAIYDQGVVRATLPTSRFSSIPVGYIDFSVDLVSGRSFNRARIKSENSNISNTSELLSLYTTKHGNLSARILAPQEASTQLTYTSSF</sequence>
<protein>
    <submittedName>
        <fullName evidence="4">Poly(Glycerol-phosphate) alpha-glucosyltransferase</fullName>
        <ecNumber evidence="4">2.4.1.52</ecNumber>
    </submittedName>
</protein>
<dbReference type="Gene3D" id="3.40.50.2000">
    <property type="entry name" value="Glycogen Phosphorylase B"/>
    <property type="match status" value="3"/>
</dbReference>
<dbReference type="InterPro" id="IPR001296">
    <property type="entry name" value="Glyco_trans_1"/>
</dbReference>
<evidence type="ECO:0000256" key="1">
    <source>
        <dbReference type="ARBA" id="ARBA00022676"/>
    </source>
</evidence>
<keyword evidence="1 4" id="KW-0328">Glycosyltransferase</keyword>
<dbReference type="GO" id="GO:0047265">
    <property type="term" value="F:poly(glycerol-phosphate) alpha-glucosyltransferase activity"/>
    <property type="evidence" value="ECO:0007669"/>
    <property type="project" value="UniProtKB-EC"/>
</dbReference>
<comment type="caution">
    <text evidence="4">The sequence shown here is derived from an EMBL/GenBank/DDBJ whole genome shotgun (WGS) entry which is preliminary data.</text>
</comment>
<gene>
    <name evidence="4" type="ORF">BKA07_001454</name>
</gene>
<dbReference type="EC" id="2.4.1.52" evidence="4"/>
<evidence type="ECO:0000259" key="3">
    <source>
        <dbReference type="Pfam" id="PF00534"/>
    </source>
</evidence>
<dbReference type="EMBL" id="JAATJN010000001">
    <property type="protein sequence ID" value="NJC56419.1"/>
    <property type="molecule type" value="Genomic_DNA"/>
</dbReference>
<dbReference type="Pfam" id="PF00534">
    <property type="entry name" value="Glycos_transf_1"/>
    <property type="match status" value="1"/>
</dbReference>
<keyword evidence="5" id="KW-1185">Reference proteome</keyword>
<proteinExistence type="predicted"/>
<name>A0A846RRN1_9MICO</name>
<feature type="domain" description="Glycosyl transferase family 1" evidence="3">
    <location>
        <begin position="271"/>
        <end position="419"/>
    </location>
</feature>